<evidence type="ECO:0000313" key="2">
    <source>
        <dbReference type="EMBL" id="MBB6411269.1"/>
    </source>
</evidence>
<comment type="caution">
    <text evidence="2">The sequence shown here is derived from an EMBL/GenBank/DDBJ whole genome shotgun (WGS) entry which is preliminary data.</text>
</comment>
<accession>A0A841PME7</accession>
<feature type="region of interest" description="Disordered" evidence="1">
    <location>
        <begin position="1"/>
        <end position="22"/>
    </location>
</feature>
<reference evidence="2 3" key="1">
    <citation type="submission" date="2020-08" db="EMBL/GenBank/DDBJ databases">
        <title>Genomic Encyclopedia of Type Strains, Phase IV (KMG-IV): sequencing the most valuable type-strain genomes for metagenomic binning, comparative biology and taxonomic classification.</title>
        <authorList>
            <person name="Goeker M."/>
        </authorList>
    </citation>
    <scope>NUCLEOTIDE SEQUENCE [LARGE SCALE GENOMIC DNA]</scope>
    <source>
        <strain evidence="2 3">DSM 100039</strain>
    </source>
</reference>
<evidence type="ECO:0000313" key="3">
    <source>
        <dbReference type="Proteomes" id="UP000556329"/>
    </source>
</evidence>
<proteinExistence type="predicted"/>
<dbReference type="Proteomes" id="UP000556329">
    <property type="component" value="Unassembled WGS sequence"/>
</dbReference>
<gene>
    <name evidence="2" type="ORF">HNQ71_003943</name>
</gene>
<protein>
    <submittedName>
        <fullName evidence="2">Uncharacterized protein</fullName>
    </submittedName>
</protein>
<keyword evidence="3" id="KW-1185">Reference proteome</keyword>
<name>A0A841PME7_9HYPH</name>
<dbReference type="EMBL" id="JACHEF010000003">
    <property type="protein sequence ID" value="MBB6411269.1"/>
    <property type="molecule type" value="Genomic_DNA"/>
</dbReference>
<dbReference type="RefSeq" id="WP_184874256.1">
    <property type="nucleotide sequence ID" value="NZ_JACHEF010000003.1"/>
</dbReference>
<organism evidence="2 3">
    <name type="scientific">Mesorhizobium sangaii</name>
    <dbReference type="NCBI Taxonomy" id="505389"/>
    <lineage>
        <taxon>Bacteria</taxon>
        <taxon>Pseudomonadati</taxon>
        <taxon>Pseudomonadota</taxon>
        <taxon>Alphaproteobacteria</taxon>
        <taxon>Hyphomicrobiales</taxon>
        <taxon>Phyllobacteriaceae</taxon>
        <taxon>Mesorhizobium</taxon>
    </lineage>
</organism>
<sequence length="72" mass="7908">MASIIGPLPAQSYPRNPQRPMNAKTCEQALARLHEARLGSPIISAAENREVLRRALEVAERLCGKDKVNDGK</sequence>
<dbReference type="AlphaFoldDB" id="A0A841PME7"/>
<evidence type="ECO:0000256" key="1">
    <source>
        <dbReference type="SAM" id="MobiDB-lite"/>
    </source>
</evidence>